<dbReference type="GeneID" id="84591213"/>
<proteinExistence type="predicted"/>
<accession>A0AAJ8BWR0</accession>
<dbReference type="AlphaFoldDB" id="A0AAJ8BWR0"/>
<dbReference type="VEuPathDB" id="FungiDB:An06g02250"/>
<reference evidence="1" key="1">
    <citation type="submission" date="2025-02" db="EMBL/GenBank/DDBJ databases">
        <authorList>
            <consortium name="NCBI Genome Project"/>
        </authorList>
    </citation>
    <scope>NUCLEOTIDE SEQUENCE</scope>
</reference>
<dbReference type="RefSeq" id="XP_059605320.1">
    <property type="nucleotide sequence ID" value="XM_059748109.1"/>
</dbReference>
<sequence length="173" mass="19579">MTYVLQKASLISAARAKKLVKNVAKVNLHVNAPWVWESIIQLLDGVGAYNENVASLRGYVINTISKLNYVFAYGQSTGGPAHDFANERAADRYRILVILTTLTIQADSADPEIIYTKPIVPWLDYPQLLANLRKITLSKRILKLCEMVNFLNYINQFLKLKIPYKVIICPLIE</sequence>
<protein>
    <submittedName>
        <fullName evidence="1">Uncharacterized protein</fullName>
    </submittedName>
</protein>
<evidence type="ECO:0000313" key="1">
    <source>
        <dbReference type="RefSeq" id="XP_059605320.1"/>
    </source>
</evidence>
<name>A0AAJ8BWR0_ASPNG</name>
<gene>
    <name evidence="1" type="ORF">An06g02250</name>
</gene>
<organism evidence="1">
    <name type="scientific">Aspergillus niger</name>
    <dbReference type="NCBI Taxonomy" id="5061"/>
    <lineage>
        <taxon>Eukaryota</taxon>
        <taxon>Fungi</taxon>
        <taxon>Dikarya</taxon>
        <taxon>Ascomycota</taxon>
        <taxon>Pezizomycotina</taxon>
        <taxon>Eurotiomycetes</taxon>
        <taxon>Eurotiomycetidae</taxon>
        <taxon>Eurotiales</taxon>
        <taxon>Aspergillaceae</taxon>
        <taxon>Aspergillus</taxon>
        <taxon>Aspergillus subgen. Circumdati</taxon>
    </lineage>
</organism>
<dbReference type="KEGG" id="ang:An06g02250"/>
<reference evidence="1" key="2">
    <citation type="submission" date="2025-08" db="UniProtKB">
        <authorList>
            <consortium name="RefSeq"/>
        </authorList>
    </citation>
    <scope>IDENTIFICATION</scope>
</reference>